<sequence length="127" mass="14454">MAFGRFRAILKGAPPKPAVRRRGRQRPDPLPAIVLEVIDAAGVTPRGRPSDDSDRRAMVFLPGRRPFIFTDEKAEEVVGRLFPELNDDQVRRAARRLRTTIITRLRAAEIMEAVADGADIRPWKDRW</sequence>
<keyword evidence="2" id="KW-1185">Reference proteome</keyword>
<comment type="caution">
    <text evidence="1">The sequence shown here is derived from an EMBL/GenBank/DDBJ whole genome shotgun (WGS) entry which is preliminary data.</text>
</comment>
<protein>
    <submittedName>
        <fullName evidence="1">Uncharacterized protein</fullName>
    </submittedName>
</protein>
<proteinExistence type="predicted"/>
<name>A0ABQ2JFU5_9SPHN</name>
<gene>
    <name evidence="1" type="ORF">GCM10011349_11840</name>
</gene>
<evidence type="ECO:0000313" key="2">
    <source>
        <dbReference type="Proteomes" id="UP000605099"/>
    </source>
</evidence>
<dbReference type="Proteomes" id="UP000605099">
    <property type="component" value="Unassembled WGS sequence"/>
</dbReference>
<evidence type="ECO:0000313" key="1">
    <source>
        <dbReference type="EMBL" id="GGN45586.1"/>
    </source>
</evidence>
<organism evidence="1 2">
    <name type="scientific">Novosphingobium indicum</name>
    <dbReference type="NCBI Taxonomy" id="462949"/>
    <lineage>
        <taxon>Bacteria</taxon>
        <taxon>Pseudomonadati</taxon>
        <taxon>Pseudomonadota</taxon>
        <taxon>Alphaproteobacteria</taxon>
        <taxon>Sphingomonadales</taxon>
        <taxon>Sphingomonadaceae</taxon>
        <taxon>Novosphingobium</taxon>
    </lineage>
</organism>
<reference evidence="2" key="1">
    <citation type="journal article" date="2019" name="Int. J. Syst. Evol. Microbiol.">
        <title>The Global Catalogue of Microorganisms (GCM) 10K type strain sequencing project: providing services to taxonomists for standard genome sequencing and annotation.</title>
        <authorList>
            <consortium name="The Broad Institute Genomics Platform"/>
            <consortium name="The Broad Institute Genome Sequencing Center for Infectious Disease"/>
            <person name="Wu L."/>
            <person name="Ma J."/>
        </authorList>
    </citation>
    <scope>NUCLEOTIDE SEQUENCE [LARGE SCALE GENOMIC DNA]</scope>
    <source>
        <strain evidence="2">CGMCC 1.6784</strain>
    </source>
</reference>
<accession>A0ABQ2JFU5</accession>
<dbReference type="EMBL" id="BMLK01000004">
    <property type="protein sequence ID" value="GGN45586.1"/>
    <property type="molecule type" value="Genomic_DNA"/>
</dbReference>